<name>A0A9J5WQH5_SOLCO</name>
<sequence length="78" mass="9196">MEAITIKKSKGEYWLKGMREMFLIWRNTCGSILGVKTSLYAEDLQITTEEQLCIFVWMYVYDPFGLMKTSLYRLELGL</sequence>
<evidence type="ECO:0000313" key="1">
    <source>
        <dbReference type="EMBL" id="KAG5577272.1"/>
    </source>
</evidence>
<protein>
    <submittedName>
        <fullName evidence="1">Uncharacterized protein</fullName>
    </submittedName>
</protein>
<proteinExistence type="predicted"/>
<reference evidence="1 2" key="1">
    <citation type="submission" date="2020-09" db="EMBL/GenBank/DDBJ databases">
        <title>De no assembly of potato wild relative species, Solanum commersonii.</title>
        <authorList>
            <person name="Cho K."/>
        </authorList>
    </citation>
    <scope>NUCLEOTIDE SEQUENCE [LARGE SCALE GENOMIC DNA]</scope>
    <source>
        <strain evidence="1">LZ3.2</strain>
        <tissue evidence="1">Leaf</tissue>
    </source>
</reference>
<dbReference type="EMBL" id="JACXVP010000011">
    <property type="protein sequence ID" value="KAG5577272.1"/>
    <property type="molecule type" value="Genomic_DNA"/>
</dbReference>
<evidence type="ECO:0000313" key="2">
    <source>
        <dbReference type="Proteomes" id="UP000824120"/>
    </source>
</evidence>
<gene>
    <name evidence="1" type="ORF">H5410_057406</name>
</gene>
<dbReference type="Proteomes" id="UP000824120">
    <property type="component" value="Chromosome 11"/>
</dbReference>
<keyword evidence="2" id="KW-1185">Reference proteome</keyword>
<dbReference type="AlphaFoldDB" id="A0A9J5WQH5"/>
<accession>A0A9J5WQH5</accession>
<comment type="caution">
    <text evidence="1">The sequence shown here is derived from an EMBL/GenBank/DDBJ whole genome shotgun (WGS) entry which is preliminary data.</text>
</comment>
<organism evidence="1 2">
    <name type="scientific">Solanum commersonii</name>
    <name type="common">Commerson's wild potato</name>
    <name type="synonym">Commerson's nightshade</name>
    <dbReference type="NCBI Taxonomy" id="4109"/>
    <lineage>
        <taxon>Eukaryota</taxon>
        <taxon>Viridiplantae</taxon>
        <taxon>Streptophyta</taxon>
        <taxon>Embryophyta</taxon>
        <taxon>Tracheophyta</taxon>
        <taxon>Spermatophyta</taxon>
        <taxon>Magnoliopsida</taxon>
        <taxon>eudicotyledons</taxon>
        <taxon>Gunneridae</taxon>
        <taxon>Pentapetalae</taxon>
        <taxon>asterids</taxon>
        <taxon>lamiids</taxon>
        <taxon>Solanales</taxon>
        <taxon>Solanaceae</taxon>
        <taxon>Solanoideae</taxon>
        <taxon>Solaneae</taxon>
        <taxon>Solanum</taxon>
    </lineage>
</organism>